<reference evidence="2" key="1">
    <citation type="journal article" date="2019" name="Gigascience">
        <title>De novo genome assembly of the endangered Acer yangbiense, a plant species with extremely small populations endemic to Yunnan Province, China.</title>
        <authorList>
            <person name="Yang J."/>
            <person name="Wariss H.M."/>
            <person name="Tao L."/>
            <person name="Zhang R."/>
            <person name="Yun Q."/>
            <person name="Hollingsworth P."/>
            <person name="Dao Z."/>
            <person name="Luo G."/>
            <person name="Guo H."/>
            <person name="Ma Y."/>
            <person name="Sun W."/>
        </authorList>
    </citation>
    <scope>NUCLEOTIDE SEQUENCE [LARGE SCALE GENOMIC DNA]</scope>
    <source>
        <strain evidence="2">cv. Malutang</strain>
    </source>
</reference>
<evidence type="ECO:0000313" key="1">
    <source>
        <dbReference type="EMBL" id="TXG57886.1"/>
    </source>
</evidence>
<accession>A0A5C7HNK8</accession>
<keyword evidence="2" id="KW-1185">Reference proteome</keyword>
<organism evidence="1 2">
    <name type="scientific">Acer yangbiense</name>
    <dbReference type="NCBI Taxonomy" id="1000413"/>
    <lineage>
        <taxon>Eukaryota</taxon>
        <taxon>Viridiplantae</taxon>
        <taxon>Streptophyta</taxon>
        <taxon>Embryophyta</taxon>
        <taxon>Tracheophyta</taxon>
        <taxon>Spermatophyta</taxon>
        <taxon>Magnoliopsida</taxon>
        <taxon>eudicotyledons</taxon>
        <taxon>Gunneridae</taxon>
        <taxon>Pentapetalae</taxon>
        <taxon>rosids</taxon>
        <taxon>malvids</taxon>
        <taxon>Sapindales</taxon>
        <taxon>Sapindaceae</taxon>
        <taxon>Hippocastanoideae</taxon>
        <taxon>Acereae</taxon>
        <taxon>Acer</taxon>
    </lineage>
</organism>
<evidence type="ECO:0000313" key="2">
    <source>
        <dbReference type="Proteomes" id="UP000323000"/>
    </source>
</evidence>
<comment type="caution">
    <text evidence="1">The sequence shown here is derived from an EMBL/GenBank/DDBJ whole genome shotgun (WGS) entry which is preliminary data.</text>
</comment>
<sequence>MLDLLARLFGETLLDHHDCYRVYNNKEAKVKWIASKFEKLVKSNPSIDVKVIGDLLRENYKVSVDMHKFYMHMC</sequence>
<dbReference type="EMBL" id="VAHF01000007">
    <property type="protein sequence ID" value="TXG57886.1"/>
    <property type="molecule type" value="Genomic_DNA"/>
</dbReference>
<gene>
    <name evidence="1" type="ORF">EZV62_015715</name>
</gene>
<dbReference type="AlphaFoldDB" id="A0A5C7HNK8"/>
<proteinExistence type="predicted"/>
<name>A0A5C7HNK8_9ROSI</name>
<protein>
    <submittedName>
        <fullName evidence="1">Uncharacterized protein</fullName>
    </submittedName>
</protein>
<dbReference type="Proteomes" id="UP000323000">
    <property type="component" value="Chromosome 7"/>
</dbReference>
<dbReference type="OrthoDB" id="1746950at2759"/>